<evidence type="ECO:0000313" key="7">
    <source>
        <dbReference type="Proteomes" id="UP000199137"/>
    </source>
</evidence>
<dbReference type="InterPro" id="IPR036388">
    <property type="entry name" value="WH-like_DNA-bd_sf"/>
</dbReference>
<evidence type="ECO:0000256" key="3">
    <source>
        <dbReference type="ARBA" id="ARBA00023163"/>
    </source>
</evidence>
<evidence type="ECO:0000259" key="5">
    <source>
        <dbReference type="PROSITE" id="PS50987"/>
    </source>
</evidence>
<dbReference type="GO" id="GO:0003700">
    <property type="term" value="F:DNA-binding transcription factor activity"/>
    <property type="evidence" value="ECO:0007669"/>
    <property type="project" value="InterPro"/>
</dbReference>
<dbReference type="PROSITE" id="PS50987">
    <property type="entry name" value="HTH_ARSR_2"/>
    <property type="match status" value="1"/>
</dbReference>
<dbReference type="OrthoDB" id="7945987at2"/>
<dbReference type="Proteomes" id="UP000199137">
    <property type="component" value="Unassembled WGS sequence"/>
</dbReference>
<dbReference type="AlphaFoldDB" id="A0A1I5K336"/>
<reference evidence="6 7" key="1">
    <citation type="submission" date="2016-10" db="EMBL/GenBank/DDBJ databases">
        <authorList>
            <person name="de Groot N.N."/>
        </authorList>
    </citation>
    <scope>NUCLEOTIDE SEQUENCE [LARGE SCALE GENOMIC DNA]</scope>
    <source>
        <strain evidence="6 7">DSM 44637</strain>
    </source>
</reference>
<dbReference type="InterPro" id="IPR051081">
    <property type="entry name" value="HTH_MetalResp_TranReg"/>
</dbReference>
<proteinExistence type="predicted"/>
<evidence type="ECO:0000313" key="6">
    <source>
        <dbReference type="EMBL" id="SFO79465.1"/>
    </source>
</evidence>
<name>A0A1I5K336_9PSEU</name>
<accession>A0A1I5K336</accession>
<feature type="domain" description="HTH arsR-type" evidence="5">
    <location>
        <begin position="1"/>
        <end position="98"/>
    </location>
</feature>
<dbReference type="RefSeq" id="WP_093573465.1">
    <property type="nucleotide sequence ID" value="NZ_FOWC01000003.1"/>
</dbReference>
<dbReference type="SMART" id="SM00418">
    <property type="entry name" value="HTH_ARSR"/>
    <property type="match status" value="1"/>
</dbReference>
<dbReference type="GO" id="GO:0003677">
    <property type="term" value="F:DNA binding"/>
    <property type="evidence" value="ECO:0007669"/>
    <property type="project" value="UniProtKB-KW"/>
</dbReference>
<organism evidence="6 7">
    <name type="scientific">Amycolatopsis rubida</name>
    <dbReference type="NCBI Taxonomy" id="112413"/>
    <lineage>
        <taxon>Bacteria</taxon>
        <taxon>Bacillati</taxon>
        <taxon>Actinomycetota</taxon>
        <taxon>Actinomycetes</taxon>
        <taxon>Pseudonocardiales</taxon>
        <taxon>Pseudonocardiaceae</taxon>
        <taxon>Amycolatopsis</taxon>
    </lineage>
</organism>
<dbReference type="PANTHER" id="PTHR33154:SF15">
    <property type="entry name" value="REGULATORY PROTEIN ARSR"/>
    <property type="match status" value="1"/>
</dbReference>
<dbReference type="CDD" id="cd00090">
    <property type="entry name" value="HTH_ARSR"/>
    <property type="match status" value="1"/>
</dbReference>
<gene>
    <name evidence="6" type="ORF">SAMN05421854_1038</name>
</gene>
<dbReference type="EMBL" id="FOWC01000003">
    <property type="protein sequence ID" value="SFO79465.1"/>
    <property type="molecule type" value="Genomic_DNA"/>
</dbReference>
<keyword evidence="2" id="KW-0238">DNA-binding</keyword>
<dbReference type="SUPFAM" id="SSF46785">
    <property type="entry name" value="Winged helix' DNA-binding domain"/>
    <property type="match status" value="1"/>
</dbReference>
<feature type="region of interest" description="Disordered" evidence="4">
    <location>
        <begin position="180"/>
        <end position="208"/>
    </location>
</feature>
<dbReference type="STRING" id="112413.SAMN05421854_1038"/>
<dbReference type="Gene3D" id="1.10.10.10">
    <property type="entry name" value="Winged helix-like DNA-binding domain superfamily/Winged helix DNA-binding domain"/>
    <property type="match status" value="1"/>
</dbReference>
<keyword evidence="1" id="KW-0805">Transcription regulation</keyword>
<dbReference type="PANTHER" id="PTHR33154">
    <property type="entry name" value="TRANSCRIPTIONAL REGULATOR, ARSR FAMILY"/>
    <property type="match status" value="1"/>
</dbReference>
<dbReference type="InterPro" id="IPR001845">
    <property type="entry name" value="HTH_ArsR_DNA-bd_dom"/>
</dbReference>
<sequence>MAEHRPADLKALKALANPLRQRILEALASSGPATSTTLAERLGVTSGGTSYNLRVLAENGFVEELPERARGRERWWRVADYDLRLPPPAERDDPAKAAIGELHRLWLAGDTELYERFERERPRLGEWADAIPYSRGAITVTLDELGDFFEAYLALLRRYQRPDDETPEGARRVETRMLVFPAPGGEGGRRRLNPRRALGAERPLGTQE</sequence>
<protein>
    <submittedName>
        <fullName evidence="6">Helix-turn-helix domain-containing protein</fullName>
    </submittedName>
</protein>
<dbReference type="InterPro" id="IPR036390">
    <property type="entry name" value="WH_DNA-bd_sf"/>
</dbReference>
<dbReference type="Pfam" id="PF12840">
    <property type="entry name" value="HTH_20"/>
    <property type="match status" value="1"/>
</dbReference>
<evidence type="ECO:0000256" key="2">
    <source>
        <dbReference type="ARBA" id="ARBA00023125"/>
    </source>
</evidence>
<evidence type="ECO:0000256" key="4">
    <source>
        <dbReference type="SAM" id="MobiDB-lite"/>
    </source>
</evidence>
<keyword evidence="3" id="KW-0804">Transcription</keyword>
<evidence type="ECO:0000256" key="1">
    <source>
        <dbReference type="ARBA" id="ARBA00023015"/>
    </source>
</evidence>
<dbReference type="InterPro" id="IPR011991">
    <property type="entry name" value="ArsR-like_HTH"/>
</dbReference>